<evidence type="ECO:0000259" key="9">
    <source>
        <dbReference type="Pfam" id="PF00881"/>
    </source>
</evidence>
<dbReference type="InterPro" id="IPR029479">
    <property type="entry name" value="Nitroreductase"/>
</dbReference>
<dbReference type="PANTHER" id="PTHR43821">
    <property type="entry name" value="NAD(P)H NITROREDUCTASE YDJA-RELATED"/>
    <property type="match status" value="1"/>
</dbReference>
<dbReference type="RefSeq" id="WP_069444928.1">
    <property type="nucleotide sequence ID" value="NZ_LPWE01000012.1"/>
</dbReference>
<comment type="cofactor">
    <cofactor evidence="8">
        <name>FMN</name>
        <dbReference type="ChEBI" id="CHEBI:58210"/>
    </cofactor>
    <text evidence="8">Binds 1 FMN per subunit.</text>
</comment>
<comment type="similarity">
    <text evidence="1 7">Belongs to the nitroreductase family.</text>
</comment>
<evidence type="ECO:0000256" key="6">
    <source>
        <dbReference type="ARBA" id="ARBA00023027"/>
    </source>
</evidence>
<feature type="binding site" description="in other chain" evidence="8">
    <location>
        <begin position="12"/>
        <end position="14"/>
    </location>
    <ligand>
        <name>FMN</name>
        <dbReference type="ChEBI" id="CHEBI:58210"/>
        <note>ligand shared between dimeric partners</note>
    </ligand>
</feature>
<dbReference type="InterPro" id="IPR052530">
    <property type="entry name" value="NAD(P)H_nitroreductase"/>
</dbReference>
<evidence type="ECO:0000256" key="1">
    <source>
        <dbReference type="ARBA" id="ARBA00007118"/>
    </source>
</evidence>
<protein>
    <recommendedName>
        <fullName evidence="7">Putative NAD(P)H nitroreductase</fullName>
        <ecNumber evidence="7">1.-.-.-</ecNumber>
    </recommendedName>
</protein>
<dbReference type="PANTHER" id="PTHR43821:SF1">
    <property type="entry name" value="NAD(P)H NITROREDUCTASE YDJA-RELATED"/>
    <property type="match status" value="1"/>
</dbReference>
<feature type="binding site" description="in other chain" evidence="8">
    <location>
        <begin position="137"/>
        <end position="139"/>
    </location>
    <ligand>
        <name>FMN</name>
        <dbReference type="ChEBI" id="CHEBI:58210"/>
        <note>ligand shared between dimeric partners</note>
    </ligand>
</feature>
<keyword evidence="11" id="KW-1185">Reference proteome</keyword>
<dbReference type="EMBL" id="LPWE01000012">
    <property type="protein sequence ID" value="ODR94573.1"/>
    <property type="molecule type" value="Genomic_DNA"/>
</dbReference>
<dbReference type="InterPro" id="IPR026021">
    <property type="entry name" value="YdjA-like"/>
</dbReference>
<dbReference type="Pfam" id="PF00881">
    <property type="entry name" value="Nitroreductase"/>
    <property type="match status" value="1"/>
</dbReference>
<dbReference type="EC" id="1.-.-.-" evidence="7"/>
<evidence type="ECO:0000313" key="11">
    <source>
        <dbReference type="Proteomes" id="UP000094172"/>
    </source>
</evidence>
<keyword evidence="2 7" id="KW-0285">Flavoprotein</keyword>
<name>A0A1E3VM32_9HYPH</name>
<sequence length="193" mass="20804">MSKPTIEHLLTRRSVSANALGEPGPDSAQLDQILTAAARVPDHKKLAPWRFILFQGDAREAFGGALAEICRAEEPASSAVRLEMEAKRFLRAPLVIAVVSRVTSPSPVPEWEQVLSAGAACQNLVVAASALGFGVNWVTEWCAYSAGVRQALGLEENEKVAGFVYIGTAEGKPDERPRPALDEIVSVWLPDRC</sequence>
<dbReference type="Gene3D" id="3.40.109.10">
    <property type="entry name" value="NADH Oxidase"/>
    <property type="match status" value="1"/>
</dbReference>
<evidence type="ECO:0000256" key="3">
    <source>
        <dbReference type="ARBA" id="ARBA00022643"/>
    </source>
</evidence>
<evidence type="ECO:0000256" key="2">
    <source>
        <dbReference type="ARBA" id="ARBA00022630"/>
    </source>
</evidence>
<accession>A0A1E3VM32</accession>
<evidence type="ECO:0000256" key="7">
    <source>
        <dbReference type="PIRNR" id="PIRNR000232"/>
    </source>
</evidence>
<feature type="domain" description="Nitroreductase" evidence="9">
    <location>
        <begin position="11"/>
        <end position="167"/>
    </location>
</feature>
<dbReference type="GO" id="GO:0016491">
    <property type="term" value="F:oxidoreductase activity"/>
    <property type="evidence" value="ECO:0007669"/>
    <property type="project" value="UniProtKB-UniRule"/>
</dbReference>
<keyword evidence="5 7" id="KW-0560">Oxidoreductase</keyword>
<evidence type="ECO:0000256" key="8">
    <source>
        <dbReference type="PIRSR" id="PIRSR000232-1"/>
    </source>
</evidence>
<dbReference type="CDD" id="cd02135">
    <property type="entry name" value="YdjA-like"/>
    <property type="match status" value="1"/>
</dbReference>
<feature type="binding site" evidence="8">
    <location>
        <position position="39"/>
    </location>
    <ligand>
        <name>FMN</name>
        <dbReference type="ChEBI" id="CHEBI:58210"/>
        <note>ligand shared between dimeric partners</note>
    </ligand>
</feature>
<reference evidence="10 11" key="1">
    <citation type="journal article" date="2016" name="Environ. Microbiol.">
        <title>New Methyloceanibacter diversity from North Sea sediments includes methanotroph containing solely the soluble methane monooxygenase.</title>
        <authorList>
            <person name="Vekeman B."/>
            <person name="Kerckhof F.M."/>
            <person name="Cremers G."/>
            <person name="de Vos P."/>
            <person name="Vandamme P."/>
            <person name="Boon N."/>
            <person name="Op den Camp H.J."/>
            <person name="Heylen K."/>
        </authorList>
    </citation>
    <scope>NUCLEOTIDE SEQUENCE [LARGE SCALE GENOMIC DNA]</scope>
    <source>
        <strain evidence="10 11">R-67176</strain>
    </source>
</reference>
<dbReference type="Proteomes" id="UP000094172">
    <property type="component" value="Unassembled WGS sequence"/>
</dbReference>
<gene>
    <name evidence="10" type="ORF">AUC70_08025</name>
</gene>
<keyword evidence="6 7" id="KW-0520">NAD</keyword>
<evidence type="ECO:0000256" key="4">
    <source>
        <dbReference type="ARBA" id="ARBA00022857"/>
    </source>
</evidence>
<organism evidence="10 11">
    <name type="scientific">Methyloceanibacter stevinii</name>
    <dbReference type="NCBI Taxonomy" id="1774970"/>
    <lineage>
        <taxon>Bacteria</taxon>
        <taxon>Pseudomonadati</taxon>
        <taxon>Pseudomonadota</taxon>
        <taxon>Alphaproteobacteria</taxon>
        <taxon>Hyphomicrobiales</taxon>
        <taxon>Hyphomicrobiaceae</taxon>
        <taxon>Methyloceanibacter</taxon>
    </lineage>
</organism>
<dbReference type="AlphaFoldDB" id="A0A1E3VM32"/>
<dbReference type="PIRSF" id="PIRSF000232">
    <property type="entry name" value="YdjA"/>
    <property type="match status" value="1"/>
</dbReference>
<dbReference type="SUPFAM" id="SSF55469">
    <property type="entry name" value="FMN-dependent nitroreductase-like"/>
    <property type="match status" value="1"/>
</dbReference>
<evidence type="ECO:0000313" key="10">
    <source>
        <dbReference type="EMBL" id="ODR94573.1"/>
    </source>
</evidence>
<comment type="caution">
    <text evidence="10">The sequence shown here is derived from an EMBL/GenBank/DDBJ whole genome shotgun (WGS) entry which is preliminary data.</text>
</comment>
<feature type="binding site" evidence="8">
    <location>
        <position position="43"/>
    </location>
    <ligand>
        <name>FMN</name>
        <dbReference type="ChEBI" id="CHEBI:58210"/>
        <note>ligand shared between dimeric partners</note>
    </ligand>
</feature>
<dbReference type="STRING" id="1774970.AUC70_08025"/>
<keyword evidence="3 7" id="KW-0288">FMN</keyword>
<proteinExistence type="inferred from homology"/>
<keyword evidence="4 7" id="KW-0521">NADP</keyword>
<dbReference type="InterPro" id="IPR000415">
    <property type="entry name" value="Nitroreductase-like"/>
</dbReference>
<evidence type="ECO:0000256" key="5">
    <source>
        <dbReference type="ARBA" id="ARBA00023002"/>
    </source>
</evidence>